<dbReference type="EMBL" id="MFUY01000028">
    <property type="protein sequence ID" value="OGI85582.1"/>
    <property type="molecule type" value="Genomic_DNA"/>
</dbReference>
<evidence type="ECO:0000313" key="2">
    <source>
        <dbReference type="Proteomes" id="UP000176187"/>
    </source>
</evidence>
<organism evidence="1 2">
    <name type="scientific">Candidatus Nomurabacteria bacterium RIFCSPLOWO2_01_FULL_41_12</name>
    <dbReference type="NCBI Taxonomy" id="1801774"/>
    <lineage>
        <taxon>Bacteria</taxon>
        <taxon>Candidatus Nomuraibacteriota</taxon>
    </lineage>
</organism>
<reference evidence="1 2" key="1">
    <citation type="journal article" date="2016" name="Nat. Commun.">
        <title>Thousands of microbial genomes shed light on interconnected biogeochemical processes in an aquifer system.</title>
        <authorList>
            <person name="Anantharaman K."/>
            <person name="Brown C.T."/>
            <person name="Hug L.A."/>
            <person name="Sharon I."/>
            <person name="Castelle C.J."/>
            <person name="Probst A.J."/>
            <person name="Thomas B.C."/>
            <person name="Singh A."/>
            <person name="Wilkins M.J."/>
            <person name="Karaoz U."/>
            <person name="Brodie E.L."/>
            <person name="Williams K.H."/>
            <person name="Hubbard S.S."/>
            <person name="Banfield J.F."/>
        </authorList>
    </citation>
    <scope>NUCLEOTIDE SEQUENCE [LARGE SCALE GENOMIC DNA]</scope>
</reference>
<evidence type="ECO:0000313" key="1">
    <source>
        <dbReference type="EMBL" id="OGI85582.1"/>
    </source>
</evidence>
<name>A0A1F6WUM1_9BACT</name>
<protein>
    <submittedName>
        <fullName evidence="1">Uncharacterized protein</fullName>
    </submittedName>
</protein>
<comment type="caution">
    <text evidence="1">The sequence shown here is derived from an EMBL/GenBank/DDBJ whole genome shotgun (WGS) entry which is preliminary data.</text>
</comment>
<proteinExistence type="predicted"/>
<accession>A0A1F6WUM1</accession>
<gene>
    <name evidence="1" type="ORF">A3A05_01005</name>
</gene>
<dbReference type="Proteomes" id="UP000176187">
    <property type="component" value="Unassembled WGS sequence"/>
</dbReference>
<dbReference type="STRING" id="1801774.A3A05_01005"/>
<dbReference type="AlphaFoldDB" id="A0A1F6WUM1"/>
<sequence length="237" mass="26243">MRPLYLFILLAFFFSLQTVFAYEFGQNFKIQRKSVDVSKLQENSPVNTSNKKNTNPNLVNMEKFIETVVKVNKTKGSSKKELRLMVNTLRTAILSSNMDYNKEFKKLLTKELVDFKTQPSLTVFDKVVAKTLSFLGINPPVAHAQVGIPFGGALIYPFFCPLSANWMIGLTPLPPSFPALLSYFPGTQGFASFNTPVIRFLLGAYTPPGVCIIPALIIPITIPTQGTITPMLGSSPL</sequence>